<reference evidence="4" key="1">
    <citation type="submission" date="2017-02" db="UniProtKB">
        <authorList>
            <consortium name="WormBaseParasite"/>
        </authorList>
    </citation>
    <scope>IDENTIFICATION</scope>
</reference>
<protein>
    <submittedName>
        <fullName evidence="4">C6 domain-containing protein</fullName>
    </submittedName>
</protein>
<dbReference type="OMA" id="RWRAFES"/>
<evidence type="ECO:0000313" key="4">
    <source>
        <dbReference type="WBParaSite" id="TCLT_0000235601-mRNA-1"/>
    </source>
</evidence>
<dbReference type="OrthoDB" id="5838645at2759"/>
<name>A0A0N5CQ56_THECL</name>
<accession>A0A0N5CQ56</accession>
<gene>
    <name evidence="2" type="ORF">TCLT_LOCUS2360</name>
</gene>
<dbReference type="PANTHER" id="PTHR31507">
    <property type="entry name" value="PROTEIN CBG15923"/>
    <property type="match status" value="1"/>
</dbReference>
<dbReference type="PROSITE" id="PS50092">
    <property type="entry name" value="TSP1"/>
    <property type="match status" value="1"/>
</dbReference>
<dbReference type="Pfam" id="PF01681">
    <property type="entry name" value="C6"/>
    <property type="match status" value="1"/>
</dbReference>
<dbReference type="PANTHER" id="PTHR31507:SF12">
    <property type="entry name" value="C6 DOMAIN-CONTAINING PROTEIN"/>
    <property type="match status" value="1"/>
</dbReference>
<dbReference type="Gene3D" id="2.20.100.10">
    <property type="entry name" value="Thrombospondin type-1 (TSP1) repeat"/>
    <property type="match status" value="1"/>
</dbReference>
<dbReference type="InterPro" id="IPR000884">
    <property type="entry name" value="TSP1_rpt"/>
</dbReference>
<proteinExistence type="predicted"/>
<dbReference type="Proteomes" id="UP000276776">
    <property type="component" value="Unassembled WGS sequence"/>
</dbReference>
<dbReference type="STRING" id="103827.A0A0N5CQ56"/>
<feature type="domain" description="C6" evidence="1">
    <location>
        <begin position="201"/>
        <end position="297"/>
    </location>
</feature>
<organism evidence="4">
    <name type="scientific">Thelazia callipaeda</name>
    <name type="common">Oriental eyeworm</name>
    <name type="synonym">Parasitic nematode</name>
    <dbReference type="NCBI Taxonomy" id="103827"/>
    <lineage>
        <taxon>Eukaryota</taxon>
        <taxon>Metazoa</taxon>
        <taxon>Ecdysozoa</taxon>
        <taxon>Nematoda</taxon>
        <taxon>Chromadorea</taxon>
        <taxon>Rhabditida</taxon>
        <taxon>Spirurina</taxon>
        <taxon>Spiruromorpha</taxon>
        <taxon>Thelazioidea</taxon>
        <taxon>Thelaziidae</taxon>
        <taxon>Thelazia</taxon>
    </lineage>
</organism>
<dbReference type="AlphaFoldDB" id="A0A0N5CQ56"/>
<dbReference type="Pfam" id="PF00090">
    <property type="entry name" value="TSP_1"/>
    <property type="match status" value="1"/>
</dbReference>
<feature type="domain" description="C6" evidence="1">
    <location>
        <begin position="70"/>
        <end position="166"/>
    </location>
</feature>
<dbReference type="SMART" id="SM00209">
    <property type="entry name" value="TSP1"/>
    <property type="match status" value="1"/>
</dbReference>
<evidence type="ECO:0000313" key="2">
    <source>
        <dbReference type="EMBL" id="VDM98275.1"/>
    </source>
</evidence>
<reference evidence="2 3" key="2">
    <citation type="submission" date="2018-11" db="EMBL/GenBank/DDBJ databases">
        <authorList>
            <consortium name="Pathogen Informatics"/>
        </authorList>
    </citation>
    <scope>NUCLEOTIDE SEQUENCE [LARGE SCALE GENOMIC DNA]</scope>
</reference>
<sequence>MAIIYANGVSGSPLISSSTGSVNLVLTCNNNERWRAPSSNANIWNVTCFLKDNPLPTTTQPPTTTPSIPCNTCNNIETTRVVDPELDEGNGQISISYVMNKDGCRVANIKCVTNTENTEAVIYFNGMKQSASSSNTSGTTVISVACNNNGRFRLDGSRVNIESATCLARDLPPPTTTPLSTVTTTSSSTALATVPPIPKLCGSCKTLKIVQLENLKDDEGNGQLTIKYSMNKNDCRLADVICKSDLDETIAIILINNLRGQPIASNKSGNAQIQLKCGKNARWRAPGSRINIANISCLVRAFTLTRDLLQKNNEKSKINFDSITIITPAYLLSSMLLHTNTKLSNSTIQNQKIMNNDHRTRNIPITTQMTSTTQMTTTTQMTCPTQTTSATQTTTTTTTTKAPTTTVRCEVQWSTWNAWSLCTDECGAYGSQQRSRSCNRNSENCSCRGKSTETKLCNQEPCLYPRKSCREDYVVSAFIYESENSSQEDNLRMKYLRKKKVEVTLSNLISRMLKSRTKAQIK</sequence>
<keyword evidence="3" id="KW-1185">Reference proteome</keyword>
<dbReference type="InterPro" id="IPR002601">
    <property type="entry name" value="C6_domain"/>
</dbReference>
<dbReference type="SUPFAM" id="SSF82895">
    <property type="entry name" value="TSP-1 type 1 repeat"/>
    <property type="match status" value="1"/>
</dbReference>
<evidence type="ECO:0000313" key="3">
    <source>
        <dbReference type="Proteomes" id="UP000276776"/>
    </source>
</evidence>
<dbReference type="InterPro" id="IPR036383">
    <property type="entry name" value="TSP1_rpt_sf"/>
</dbReference>
<dbReference type="WBParaSite" id="TCLT_0000235601-mRNA-1">
    <property type="protein sequence ID" value="TCLT_0000235601-mRNA-1"/>
    <property type="gene ID" value="TCLT_0000235601"/>
</dbReference>
<evidence type="ECO:0000259" key="1">
    <source>
        <dbReference type="SMART" id="SM01048"/>
    </source>
</evidence>
<dbReference type="SMART" id="SM01048">
    <property type="entry name" value="C6"/>
    <property type="match status" value="2"/>
</dbReference>
<dbReference type="EMBL" id="UYYF01000467">
    <property type="protein sequence ID" value="VDM98275.1"/>
    <property type="molecule type" value="Genomic_DNA"/>
</dbReference>